<feature type="domain" description="Mur ligase C-terminal" evidence="4">
    <location>
        <begin position="330"/>
        <end position="454"/>
    </location>
</feature>
<proteinExistence type="inferred from homology"/>
<dbReference type="Pfam" id="PF08245">
    <property type="entry name" value="Mur_ligase_M"/>
    <property type="match status" value="1"/>
</dbReference>
<evidence type="ECO:0000256" key="2">
    <source>
        <dbReference type="HAMAP-Rule" id="MF_00208"/>
    </source>
</evidence>
<feature type="binding site" evidence="2">
    <location>
        <position position="456"/>
    </location>
    <ligand>
        <name>meso-2,6-diaminopimelate</name>
        <dbReference type="ChEBI" id="CHEBI:57791"/>
    </ligand>
</feature>
<accession>A0ABW9UXG1</accession>
<feature type="binding site" evidence="2">
    <location>
        <begin position="106"/>
        <end position="112"/>
    </location>
    <ligand>
        <name>ATP</name>
        <dbReference type="ChEBI" id="CHEBI:30616"/>
    </ligand>
</feature>
<dbReference type="InterPro" id="IPR013221">
    <property type="entry name" value="Mur_ligase_cen"/>
</dbReference>
<feature type="binding site" evidence="2">
    <location>
        <position position="183"/>
    </location>
    <ligand>
        <name>UDP-N-acetyl-alpha-D-muramoyl-L-alanyl-D-glutamate</name>
        <dbReference type="ChEBI" id="CHEBI:83900"/>
    </ligand>
</feature>
<dbReference type="PANTHER" id="PTHR23135">
    <property type="entry name" value="MUR LIGASE FAMILY MEMBER"/>
    <property type="match status" value="1"/>
</dbReference>
<dbReference type="InterPro" id="IPR005761">
    <property type="entry name" value="UDP-N-AcMur-Glu-dNH2Pim_ligase"/>
</dbReference>
<feature type="binding site" evidence="2">
    <location>
        <position position="175"/>
    </location>
    <ligand>
        <name>UDP-N-acetyl-alpha-D-muramoyl-L-alanyl-D-glutamate</name>
        <dbReference type="ChEBI" id="CHEBI:83900"/>
    </ligand>
</feature>
<feature type="binding site" evidence="2">
    <location>
        <begin position="404"/>
        <end position="407"/>
    </location>
    <ligand>
        <name>meso-2,6-diaminopimelate</name>
        <dbReference type="ChEBI" id="CHEBI:57791"/>
    </ligand>
</feature>
<dbReference type="PANTHER" id="PTHR23135:SF4">
    <property type="entry name" value="UDP-N-ACETYLMURAMOYL-L-ALANYL-D-GLUTAMATE--2,6-DIAMINOPIMELATE LIGASE MURE HOMOLOG, CHLOROPLASTIC"/>
    <property type="match status" value="1"/>
</dbReference>
<dbReference type="Gene3D" id="3.40.1190.10">
    <property type="entry name" value="Mur-like, catalytic domain"/>
    <property type="match status" value="1"/>
</dbReference>
<comment type="pathway">
    <text evidence="2 3">Cell wall biogenesis; peptidoglycan biosynthesis.</text>
</comment>
<dbReference type="InterPro" id="IPR036565">
    <property type="entry name" value="Mur-like_cat_sf"/>
</dbReference>
<feature type="binding site" evidence="2">
    <location>
        <position position="380"/>
    </location>
    <ligand>
        <name>meso-2,6-diaminopimelate</name>
        <dbReference type="ChEBI" id="CHEBI:57791"/>
    </ligand>
</feature>
<comment type="subcellular location">
    <subcellularLocation>
        <location evidence="2 3">Cytoplasm</location>
    </subcellularLocation>
</comment>
<name>A0ABW9UXG1_9SPHN</name>
<comment type="function">
    <text evidence="2">Catalyzes the addition of meso-diaminopimelic acid to the nucleotide precursor UDP-N-acetylmuramoyl-L-alanyl-D-glutamate (UMAG) in the biosynthesis of bacterial cell-wall peptidoglycan.</text>
</comment>
<dbReference type="InterPro" id="IPR036615">
    <property type="entry name" value="Mur_ligase_C_dom_sf"/>
</dbReference>
<dbReference type="GO" id="GO:0008765">
    <property type="term" value="F:UDP-N-acetylmuramoylalanyl-D-glutamate-2,6-diaminopimelate ligase activity"/>
    <property type="evidence" value="ECO:0007669"/>
    <property type="project" value="UniProtKB-EC"/>
</dbReference>
<dbReference type="InterPro" id="IPR004101">
    <property type="entry name" value="Mur_ligase_C"/>
</dbReference>
<feature type="modified residue" description="N6-carboxylysine" evidence="2">
    <location>
        <position position="215"/>
    </location>
</feature>
<feature type="binding site" evidence="2">
    <location>
        <position position="452"/>
    </location>
    <ligand>
        <name>meso-2,6-diaminopimelate</name>
        <dbReference type="ChEBI" id="CHEBI:57791"/>
    </ligand>
</feature>
<feature type="domain" description="Mur ligase central" evidence="5">
    <location>
        <begin position="104"/>
        <end position="307"/>
    </location>
</feature>
<organism evidence="6 7">
    <name type="scientific">Pelagerythrobacter marinus</name>
    <dbReference type="NCBI Taxonomy" id="538382"/>
    <lineage>
        <taxon>Bacteria</taxon>
        <taxon>Pseudomonadati</taxon>
        <taxon>Pseudomonadota</taxon>
        <taxon>Alphaproteobacteria</taxon>
        <taxon>Sphingomonadales</taxon>
        <taxon>Erythrobacteraceae</taxon>
        <taxon>Pelagerythrobacter</taxon>
    </lineage>
</organism>
<dbReference type="NCBIfam" id="NF001124">
    <property type="entry name" value="PRK00139.1-2"/>
    <property type="match status" value="1"/>
</dbReference>
<keyword evidence="2" id="KW-0460">Magnesium</keyword>
<dbReference type="SUPFAM" id="SSF53623">
    <property type="entry name" value="MurD-like peptide ligases, catalytic domain"/>
    <property type="match status" value="1"/>
</dbReference>
<dbReference type="EMBL" id="WTYO01000004">
    <property type="protein sequence ID" value="MXO69153.1"/>
    <property type="molecule type" value="Genomic_DNA"/>
</dbReference>
<keyword evidence="2" id="KW-0067">ATP-binding</keyword>
<comment type="cofactor">
    <cofactor evidence="2">
        <name>Mg(2+)</name>
        <dbReference type="ChEBI" id="CHEBI:18420"/>
    </cofactor>
</comment>
<feature type="binding site" evidence="2">
    <location>
        <begin position="148"/>
        <end position="149"/>
    </location>
    <ligand>
        <name>UDP-N-acetyl-alpha-D-muramoyl-L-alanyl-D-glutamate</name>
        <dbReference type="ChEBI" id="CHEBI:83900"/>
    </ligand>
</feature>
<keyword evidence="2 3" id="KW-0131">Cell cycle</keyword>
<reference evidence="6 7" key="1">
    <citation type="submission" date="2019-12" db="EMBL/GenBank/DDBJ databases">
        <title>Genomic-based taxomic classification of the family Erythrobacteraceae.</title>
        <authorList>
            <person name="Xu L."/>
        </authorList>
    </citation>
    <scope>NUCLEOTIDE SEQUENCE [LARGE SCALE GENOMIC DNA]</scope>
    <source>
        <strain evidence="6 7">H32</strain>
    </source>
</reference>
<keyword evidence="2 3" id="KW-0961">Cell wall biogenesis/degradation</keyword>
<evidence type="ECO:0000259" key="5">
    <source>
        <dbReference type="Pfam" id="PF08245"/>
    </source>
</evidence>
<keyword evidence="7" id="KW-1185">Reference proteome</keyword>
<feature type="short sequence motif" description="Meso-diaminopimelate recognition motif" evidence="2">
    <location>
        <begin position="404"/>
        <end position="407"/>
    </location>
</feature>
<dbReference type="NCBIfam" id="TIGR01085">
    <property type="entry name" value="murE"/>
    <property type="match status" value="1"/>
</dbReference>
<dbReference type="HAMAP" id="MF_00208">
    <property type="entry name" value="MurE"/>
    <property type="match status" value="1"/>
</dbReference>
<dbReference type="Gene3D" id="3.90.190.20">
    <property type="entry name" value="Mur ligase, C-terminal domain"/>
    <property type="match status" value="1"/>
</dbReference>
<evidence type="ECO:0000256" key="1">
    <source>
        <dbReference type="ARBA" id="ARBA00005898"/>
    </source>
</evidence>
<feature type="binding site" evidence="2">
    <location>
        <position position="181"/>
    </location>
    <ligand>
        <name>UDP-N-acetyl-alpha-D-muramoyl-L-alanyl-D-glutamate</name>
        <dbReference type="ChEBI" id="CHEBI:83900"/>
    </ligand>
</feature>
<dbReference type="NCBIfam" id="NF001126">
    <property type="entry name" value="PRK00139.1-4"/>
    <property type="match status" value="1"/>
</dbReference>
<evidence type="ECO:0000313" key="7">
    <source>
        <dbReference type="Proteomes" id="UP000444401"/>
    </source>
</evidence>
<comment type="similarity">
    <text evidence="1 2">Belongs to the MurCDEF family. MurE subfamily.</text>
</comment>
<gene>
    <name evidence="2" type="primary">murE</name>
    <name evidence="6" type="ORF">GRI72_09980</name>
</gene>
<dbReference type="Gene3D" id="3.40.1390.10">
    <property type="entry name" value="MurE/MurF, N-terminal domain"/>
    <property type="match status" value="1"/>
</dbReference>
<protein>
    <recommendedName>
        <fullName evidence="2">UDP-N-acetylmuramoyl-L-alanyl-D-glutamate--2,6-diaminopimelate ligase</fullName>
        <ecNumber evidence="2">6.3.2.13</ecNumber>
    </recommendedName>
    <alternativeName>
        <fullName evidence="2">Meso-A2pm-adding enzyme</fullName>
    </alternativeName>
    <alternativeName>
        <fullName evidence="2">Meso-diaminopimelate-adding enzyme</fullName>
    </alternativeName>
    <alternativeName>
        <fullName evidence="2">UDP-MurNAc-L-Ala-D-Glu:meso-diaminopimelate ligase</fullName>
    </alternativeName>
    <alternativeName>
        <fullName evidence="2">UDP-MurNAc-tripeptide synthetase</fullName>
    </alternativeName>
    <alternativeName>
        <fullName evidence="2">UDP-N-acetylmuramyl-tripeptide synthetase</fullName>
    </alternativeName>
</protein>
<dbReference type="Proteomes" id="UP000444401">
    <property type="component" value="Unassembled WGS sequence"/>
</dbReference>
<evidence type="ECO:0000259" key="4">
    <source>
        <dbReference type="Pfam" id="PF02875"/>
    </source>
</evidence>
<comment type="caution">
    <text evidence="2">Lacks conserved residue(s) required for the propagation of feature annotation.</text>
</comment>
<comment type="catalytic activity">
    <reaction evidence="2">
        <text>UDP-N-acetyl-alpha-D-muramoyl-L-alanyl-D-glutamate + meso-2,6-diaminopimelate + ATP = UDP-N-acetyl-alpha-D-muramoyl-L-alanyl-gamma-D-glutamyl-meso-2,6-diaminopimelate + ADP + phosphate + H(+)</text>
        <dbReference type="Rhea" id="RHEA:23676"/>
        <dbReference type="ChEBI" id="CHEBI:15378"/>
        <dbReference type="ChEBI" id="CHEBI:30616"/>
        <dbReference type="ChEBI" id="CHEBI:43474"/>
        <dbReference type="ChEBI" id="CHEBI:57791"/>
        <dbReference type="ChEBI" id="CHEBI:83900"/>
        <dbReference type="ChEBI" id="CHEBI:83905"/>
        <dbReference type="ChEBI" id="CHEBI:456216"/>
        <dbReference type="EC" id="6.3.2.13"/>
    </reaction>
</comment>
<dbReference type="EC" id="6.3.2.13" evidence="2"/>
<dbReference type="SUPFAM" id="SSF63418">
    <property type="entry name" value="MurE/MurF N-terminal domain"/>
    <property type="match status" value="1"/>
</dbReference>
<dbReference type="InterPro" id="IPR035911">
    <property type="entry name" value="MurE/MurF_N"/>
</dbReference>
<keyword evidence="2 3" id="KW-0132">Cell division</keyword>
<dbReference type="Pfam" id="PF02875">
    <property type="entry name" value="Mur_ligase_C"/>
    <property type="match status" value="1"/>
</dbReference>
<dbReference type="SUPFAM" id="SSF53244">
    <property type="entry name" value="MurD-like peptide ligases, peptide-binding domain"/>
    <property type="match status" value="1"/>
</dbReference>
<sequence>MRLGRLAAAAGIALDSDPDRQVTGFAIDHRKVAPGTVFGAFRGASFNGEGFIPAAVAAGAVAVVARPEVRVEGALHIADAEPRRAFARLAAGFFAPVPPTIVAVTGTNGKTSTVEMTRQLWRMAGERAASIGTLGVTTSDESVSTGLTTPDIVTFLSNMSGLAREGITHVAYEASSHGLSQYRNEGLRVSAAAFTNFSRDHLDYHGTMEEYFAAKMRLIDEVVADDATLVAWTGAGEWAGRAIEHARRRQLRVLTVGEQGEDIRLLAHRPTQLGQDLTIAHDGAERTVRLPLIGAYQVANALVAAGLVIATGGAAQATFDALGRLQPVRGRLERAAIAPGGAPVYVDYAHTPDALEAAITALRPHVNGRLIAVFGAGGDRDEGKRAAMGRVAADKADLVIVTDDNPRGEDPAAIRRAVLEGAPGAREIGDRRAAIAEAIAMAGAHDIVLVAGKGHEQGQIIGSGETMRVLPFDDVAVARECAGSGRDRP</sequence>
<dbReference type="RefSeq" id="WP_160733779.1">
    <property type="nucleotide sequence ID" value="NZ_WTYO01000004.1"/>
</dbReference>
<evidence type="ECO:0000313" key="6">
    <source>
        <dbReference type="EMBL" id="MXO69153.1"/>
    </source>
</evidence>
<keyword evidence="2" id="KW-0963">Cytoplasm</keyword>
<keyword evidence="2" id="KW-0547">Nucleotide-binding</keyword>
<keyword evidence="2 6" id="KW-0436">Ligase</keyword>
<keyword evidence="2 3" id="KW-0573">Peptidoglycan synthesis</keyword>
<evidence type="ECO:0000256" key="3">
    <source>
        <dbReference type="RuleBase" id="RU004135"/>
    </source>
</evidence>
<keyword evidence="2 3" id="KW-0133">Cell shape</keyword>
<comment type="PTM">
    <text evidence="2">Carboxylation is probably crucial for Mg(2+) binding and, consequently, for the gamma-phosphate positioning of ATP.</text>
</comment>
<comment type="caution">
    <text evidence="6">The sequence shown here is derived from an EMBL/GenBank/DDBJ whole genome shotgun (WGS) entry which is preliminary data.</text>
</comment>